<comment type="caution">
    <text evidence="1">The sequence shown here is derived from an EMBL/GenBank/DDBJ whole genome shotgun (WGS) entry which is preliminary data.</text>
</comment>
<dbReference type="STRING" id="1122149.FD44_GL000844"/>
<name>A0A4R5NG52_9LACO</name>
<dbReference type="EMBL" id="PUFO01000088">
    <property type="protein sequence ID" value="TDG73247.1"/>
    <property type="molecule type" value="Genomic_DNA"/>
</dbReference>
<protein>
    <submittedName>
        <fullName evidence="1">Uncharacterized protein</fullName>
    </submittedName>
</protein>
<evidence type="ECO:0000313" key="2">
    <source>
        <dbReference type="Proteomes" id="UP000294854"/>
    </source>
</evidence>
<sequence length="76" mass="8817">MSSGKEKRHHKKINKNLNLKAIQKPSIPKIELKGTNGFNFYSVYPWLNATKTKKYHFTNLCHDVNEFSSVVELLVL</sequence>
<keyword evidence="2" id="KW-1185">Reference proteome</keyword>
<proteinExistence type="predicted"/>
<dbReference type="Proteomes" id="UP000294854">
    <property type="component" value="Unassembled WGS sequence"/>
</dbReference>
<accession>A0A4R5NG52</accession>
<dbReference type="AlphaFoldDB" id="A0A4R5NG52"/>
<evidence type="ECO:0000313" key="1">
    <source>
        <dbReference type="EMBL" id="TDG73247.1"/>
    </source>
</evidence>
<reference evidence="1 2" key="1">
    <citation type="journal article" date="2019" name="Appl. Microbiol. Biotechnol.">
        <title>Uncovering carbohydrate metabolism through a genotype-phenotype association study of 56 lactic acid bacteria genomes.</title>
        <authorList>
            <person name="Buron-Moles G."/>
            <person name="Chailyan A."/>
            <person name="Dolejs I."/>
            <person name="Forster J."/>
            <person name="Miks M.H."/>
        </authorList>
    </citation>
    <scope>NUCLEOTIDE SEQUENCE [LARGE SCALE GENOMIC DNA]</scope>
    <source>
        <strain evidence="1 2">ATCC 49373</strain>
    </source>
</reference>
<gene>
    <name evidence="1" type="ORF">C5L31_002009</name>
</gene>
<organism evidence="1 2">
    <name type="scientific">Secundilactobacillus malefermentans</name>
    <dbReference type="NCBI Taxonomy" id="176292"/>
    <lineage>
        <taxon>Bacteria</taxon>
        <taxon>Bacillati</taxon>
        <taxon>Bacillota</taxon>
        <taxon>Bacilli</taxon>
        <taxon>Lactobacillales</taxon>
        <taxon>Lactobacillaceae</taxon>
        <taxon>Secundilactobacillus</taxon>
    </lineage>
</organism>